<reference evidence="2" key="2">
    <citation type="submission" date="2022-01" db="EMBL/GenBank/DDBJ databases">
        <authorList>
            <person name="Hirooka S."/>
            <person name="Miyagishima S.Y."/>
        </authorList>
    </citation>
    <scope>NUCLEOTIDE SEQUENCE</scope>
    <source>
        <strain evidence="2">NBRC 102759</strain>
    </source>
</reference>
<keyword evidence="3" id="KW-1185">Reference proteome</keyword>
<keyword evidence="1" id="KW-0812">Transmembrane</keyword>
<gene>
    <name evidence="2" type="ORF">GpartN1_g6058.t1</name>
</gene>
<name>A0A9C7Q2D0_9RHOD</name>
<feature type="transmembrane region" description="Helical" evidence="1">
    <location>
        <begin position="95"/>
        <end position="116"/>
    </location>
</feature>
<comment type="caution">
    <text evidence="2">The sequence shown here is derived from an EMBL/GenBank/DDBJ whole genome shotgun (WGS) entry which is preliminary data.</text>
</comment>
<evidence type="ECO:0000256" key="1">
    <source>
        <dbReference type="SAM" id="Phobius"/>
    </source>
</evidence>
<evidence type="ECO:0000313" key="2">
    <source>
        <dbReference type="EMBL" id="GJQ14267.1"/>
    </source>
</evidence>
<dbReference type="AlphaFoldDB" id="A0A9C7Q2D0"/>
<dbReference type="Proteomes" id="UP001061958">
    <property type="component" value="Unassembled WGS sequence"/>
</dbReference>
<accession>A0A9C7Q2D0</accession>
<dbReference type="OrthoDB" id="10528322at2759"/>
<proteinExistence type="predicted"/>
<evidence type="ECO:0000313" key="3">
    <source>
        <dbReference type="Proteomes" id="UP001061958"/>
    </source>
</evidence>
<keyword evidence="1" id="KW-1133">Transmembrane helix</keyword>
<keyword evidence="1" id="KW-0472">Membrane</keyword>
<protein>
    <submittedName>
        <fullName evidence="2">Uncharacterized protein</fullName>
    </submittedName>
</protein>
<reference evidence="2" key="1">
    <citation type="journal article" date="2022" name="Proc. Natl. Acad. Sci. U.S.A.">
        <title>Life cycle and functional genomics of the unicellular red alga Galdieria for elucidating algal and plant evolution and industrial use.</title>
        <authorList>
            <person name="Hirooka S."/>
            <person name="Itabashi T."/>
            <person name="Ichinose T.M."/>
            <person name="Onuma R."/>
            <person name="Fujiwara T."/>
            <person name="Yamashita S."/>
            <person name="Jong L.W."/>
            <person name="Tomita R."/>
            <person name="Iwane A.H."/>
            <person name="Miyagishima S.Y."/>
        </authorList>
    </citation>
    <scope>NUCLEOTIDE SEQUENCE</scope>
    <source>
        <strain evidence="2">NBRC 102759</strain>
    </source>
</reference>
<sequence>MLWSSSNPIDSLLKEKYKYKRMSSFLYPTIIQDKIILMEDKKTKAFPQQQCSRLRKTTSCCKKCNNNLSPKCILNNKQFDVFAFSTTIVMKVSKVFFVAIVFAYIGIYTITAQVTVDRQYTEEPTPTPTCTPSSEEPWDWDTEKVYKNCENKCLLCYECEQVYQFPYFEFIQFLYNFGPSEATPTPTPTSSYQRMTWKQSIRTYLSSSYPSTYSSVPTSPYEVSSENNGEYGYDMSSSWGYGQGYYTTQPTCSTAPQIPTFFKKCYWGCYGCLKCLLEYGYHFQVPTYVWNEDNYGYSQPSPYYTASSSY</sequence>
<dbReference type="EMBL" id="BQMJ01000053">
    <property type="protein sequence ID" value="GJQ14267.1"/>
    <property type="molecule type" value="Genomic_DNA"/>
</dbReference>
<organism evidence="2 3">
    <name type="scientific">Galdieria partita</name>
    <dbReference type="NCBI Taxonomy" id="83374"/>
    <lineage>
        <taxon>Eukaryota</taxon>
        <taxon>Rhodophyta</taxon>
        <taxon>Bangiophyceae</taxon>
        <taxon>Galdieriales</taxon>
        <taxon>Galdieriaceae</taxon>
        <taxon>Galdieria</taxon>
    </lineage>
</organism>